<organism evidence="2 3">
    <name type="scientific">Methanofollis aquaemaris</name>
    <dbReference type="NCBI Taxonomy" id="126734"/>
    <lineage>
        <taxon>Archaea</taxon>
        <taxon>Methanobacteriati</taxon>
        <taxon>Methanobacteriota</taxon>
        <taxon>Stenosarchaea group</taxon>
        <taxon>Methanomicrobia</taxon>
        <taxon>Methanomicrobiales</taxon>
        <taxon>Methanomicrobiaceae</taxon>
        <taxon>Methanofollis</taxon>
    </lineage>
</organism>
<dbReference type="EMBL" id="CP036172">
    <property type="protein sequence ID" value="QSZ66296.1"/>
    <property type="molecule type" value="Genomic_DNA"/>
</dbReference>
<accession>A0A8A3S3S3</accession>
<reference evidence="2" key="2">
    <citation type="submission" date="2019-02" db="EMBL/GenBank/DDBJ databases">
        <authorList>
            <person name="Chen S.-C."/>
            <person name="Chien H.-H."/>
            <person name="Lai M.-C."/>
        </authorList>
    </citation>
    <scope>NUCLEOTIDE SEQUENCE</scope>
    <source>
        <strain evidence="2">N2F9704</strain>
    </source>
</reference>
<proteinExistence type="predicted"/>
<sequence length="261" mass="29627">MTVNQAQVDQILGAASADDPEVKLANLEREVDLVKSSIKKLLIDIRERMNEMENPFVFAASGFAQAPPIDTADAEEEEEEIEEEEEEVKTRPKKQKKPDLGSDLAGLQADSEMLAALQAQLAANQHQSSEHPKQSKIRLQKVHRLFEWTGKAVKKYGLDRLEIMLDSYSSMGYLERDEIAQVKEIARLMPPSLGEADEIKAEEFVSELYVLNRILDPNDISLDRDMIQVLMDNKSTKVEGEKQEEIEKDTSDDWIKSLERI</sequence>
<dbReference type="AlphaFoldDB" id="A0A8A3S3S3"/>
<feature type="region of interest" description="Disordered" evidence="1">
    <location>
        <begin position="71"/>
        <end position="103"/>
    </location>
</feature>
<dbReference type="Proteomes" id="UP001042704">
    <property type="component" value="Chromosome"/>
</dbReference>
<protein>
    <recommendedName>
        <fullName evidence="4">Archaeal flagella protein FlaD/E domain-containing protein</fullName>
    </recommendedName>
</protein>
<reference evidence="2" key="1">
    <citation type="journal article" date="2001" name="Int. J. Syst. Evol. Microbiol.">
        <title>Methanofollis aquaemaris sp. nov., a methanogen isolated from an aquaculture fish pond.</title>
        <authorList>
            <person name="Lai M.C."/>
            <person name="Chen S.C."/>
        </authorList>
    </citation>
    <scope>NUCLEOTIDE SEQUENCE</scope>
    <source>
        <strain evidence="2">N2F9704</strain>
    </source>
</reference>
<dbReference type="GeneID" id="76423023"/>
<dbReference type="RefSeq" id="WP_265581619.1">
    <property type="nucleotide sequence ID" value="NZ_CP036172.1"/>
</dbReference>
<feature type="compositionally biased region" description="Acidic residues" evidence="1">
    <location>
        <begin position="72"/>
        <end position="87"/>
    </location>
</feature>
<name>A0A8A3S3S3_9EURY</name>
<evidence type="ECO:0000313" key="3">
    <source>
        <dbReference type="Proteomes" id="UP001042704"/>
    </source>
</evidence>
<evidence type="ECO:0000256" key="1">
    <source>
        <dbReference type="SAM" id="MobiDB-lite"/>
    </source>
</evidence>
<keyword evidence="3" id="KW-1185">Reference proteome</keyword>
<evidence type="ECO:0000313" key="2">
    <source>
        <dbReference type="EMBL" id="QSZ66296.1"/>
    </source>
</evidence>
<gene>
    <name evidence="2" type="ORF">RJ40_01660</name>
</gene>
<dbReference type="KEGG" id="maqe:RJ40_01660"/>
<evidence type="ECO:0008006" key="4">
    <source>
        <dbReference type="Google" id="ProtNLM"/>
    </source>
</evidence>